<organism evidence="2 3">
    <name type="scientific">Brassica cretica</name>
    <name type="common">Mustard</name>
    <dbReference type="NCBI Taxonomy" id="69181"/>
    <lineage>
        <taxon>Eukaryota</taxon>
        <taxon>Viridiplantae</taxon>
        <taxon>Streptophyta</taxon>
        <taxon>Embryophyta</taxon>
        <taxon>Tracheophyta</taxon>
        <taxon>Spermatophyta</taxon>
        <taxon>Magnoliopsida</taxon>
        <taxon>eudicotyledons</taxon>
        <taxon>Gunneridae</taxon>
        <taxon>Pentapetalae</taxon>
        <taxon>rosids</taxon>
        <taxon>malvids</taxon>
        <taxon>Brassicales</taxon>
        <taxon>Brassicaceae</taxon>
        <taxon>Brassiceae</taxon>
        <taxon>Brassica</taxon>
    </lineage>
</organism>
<name>A0ABQ7ED46_BRACR</name>
<dbReference type="EMBL" id="QGKV02000299">
    <property type="protein sequence ID" value="KAF3594992.1"/>
    <property type="molecule type" value="Genomic_DNA"/>
</dbReference>
<evidence type="ECO:0000256" key="1">
    <source>
        <dbReference type="SAM" id="MobiDB-lite"/>
    </source>
</evidence>
<feature type="region of interest" description="Disordered" evidence="1">
    <location>
        <begin position="1"/>
        <end position="28"/>
    </location>
</feature>
<evidence type="ECO:0000313" key="2">
    <source>
        <dbReference type="EMBL" id="KAF3594992.1"/>
    </source>
</evidence>
<accession>A0ABQ7ED46</accession>
<gene>
    <name evidence="2" type="ORF">DY000_02021004</name>
</gene>
<feature type="compositionally biased region" description="Polar residues" evidence="1">
    <location>
        <begin position="8"/>
        <end position="17"/>
    </location>
</feature>
<dbReference type="Proteomes" id="UP000266723">
    <property type="component" value="Unassembled WGS sequence"/>
</dbReference>
<evidence type="ECO:0008006" key="4">
    <source>
        <dbReference type="Google" id="ProtNLM"/>
    </source>
</evidence>
<protein>
    <recommendedName>
        <fullName evidence="4">EF-hand domain-containing protein</fullName>
    </recommendedName>
</protein>
<keyword evidence="3" id="KW-1185">Reference proteome</keyword>
<evidence type="ECO:0000313" key="3">
    <source>
        <dbReference type="Proteomes" id="UP000266723"/>
    </source>
</evidence>
<comment type="caution">
    <text evidence="2">The sequence shown here is derived from an EMBL/GenBank/DDBJ whole genome shotgun (WGS) entry which is preliminary data.</text>
</comment>
<proteinExistence type="predicted"/>
<sequence>MGFEINDGKSSLSSGADRSNDGSGGQIHSRAFEAYDRDSGGLVTYEIGHRMKGSHPSSIMDAYHHDDIADSTLKSIDISSCGPSSDGDREITMEDFLEIEEFLELEDGENLRDLDSSREVTMEDFLELEEWLDSEQKLDDEQNAKRKDLETSSKTRINRQQLDEIDRHPPYIVDQRPPYIIDRHPPDSIELHPPDCIELHPPDCIDRHPWLDELPGYILELEQVEERMYMSKASHLSVPKHQRPPTWTEEATEFHKRVKRIHDPVKIVVPCDVFEAESPIPQDKSIHLSSYSGVFDDHICVEASQRRGLRFRGEVDNMNNMDYISINIH</sequence>
<reference evidence="2 3" key="1">
    <citation type="journal article" date="2020" name="BMC Genomics">
        <title>Intraspecific diversification of the crop wild relative Brassica cretica Lam. using demographic model selection.</title>
        <authorList>
            <person name="Kioukis A."/>
            <person name="Michalopoulou V.A."/>
            <person name="Briers L."/>
            <person name="Pirintsos S."/>
            <person name="Studholme D.J."/>
            <person name="Pavlidis P."/>
            <person name="Sarris P.F."/>
        </authorList>
    </citation>
    <scope>NUCLEOTIDE SEQUENCE [LARGE SCALE GENOMIC DNA]</scope>
    <source>
        <strain evidence="3">cv. PFS-1207/04</strain>
    </source>
</reference>